<protein>
    <submittedName>
        <fullName evidence="11">Phosphoethanolamine transferase</fullName>
    </submittedName>
</protein>
<comment type="similarity">
    <text evidence="7">Belongs to the phosphoethanolamine transferase family.</text>
</comment>
<evidence type="ECO:0000256" key="4">
    <source>
        <dbReference type="ARBA" id="ARBA00022692"/>
    </source>
</evidence>
<evidence type="ECO:0000256" key="8">
    <source>
        <dbReference type="SAM" id="Phobius"/>
    </source>
</evidence>
<dbReference type="InterPro" id="IPR017850">
    <property type="entry name" value="Alkaline_phosphatase_core_sf"/>
</dbReference>
<evidence type="ECO:0000259" key="9">
    <source>
        <dbReference type="Pfam" id="PF00884"/>
    </source>
</evidence>
<evidence type="ECO:0000256" key="6">
    <source>
        <dbReference type="ARBA" id="ARBA00023136"/>
    </source>
</evidence>
<dbReference type="PANTHER" id="PTHR30443:SF4">
    <property type="entry name" value="PHOSPHOETHANOLAMINE TRANSFERASE OPGE-RELATED"/>
    <property type="match status" value="1"/>
</dbReference>
<feature type="domain" description="Sulfatase N-terminal" evidence="9">
    <location>
        <begin position="195"/>
        <end position="457"/>
    </location>
</feature>
<dbReference type="RefSeq" id="WP_170016373.1">
    <property type="nucleotide sequence ID" value="NZ_CP012545.1"/>
</dbReference>
<reference evidence="11 12" key="1">
    <citation type="submission" date="2015-08" db="EMBL/GenBank/DDBJ databases">
        <title>Comparative genomics of the Campylobacter concisus group.</title>
        <authorList>
            <person name="Yee E."/>
            <person name="Chapman M.H."/>
            <person name="Huynh S."/>
            <person name="Bono J.L."/>
            <person name="On S.L."/>
            <person name="St Leger J."/>
            <person name="Foster G."/>
            <person name="Parker C.T."/>
            <person name="Miller W.G."/>
        </authorList>
    </citation>
    <scope>NUCLEOTIDE SEQUENCE [LARGE SCALE GENOMIC DNA]</scope>
    <source>
        <strain evidence="11 12">RM9337</strain>
    </source>
</reference>
<dbReference type="SUPFAM" id="SSF53649">
    <property type="entry name" value="Alkaline phosphatase-like"/>
    <property type="match status" value="1"/>
</dbReference>
<reference evidence="10 13" key="2">
    <citation type="submission" date="2020-10" db="EMBL/GenBank/DDBJ databases">
        <title>Campylobacter californiensis sp. nov. isolated from cattle and feral swine in California.</title>
        <authorList>
            <person name="Miller W.G."/>
        </authorList>
    </citation>
    <scope>NUCLEOTIDE SEQUENCE [LARGE SCALE GENOMIC DNA]</scope>
    <source>
        <strain evidence="10 13">RM12919</strain>
    </source>
</reference>
<keyword evidence="3 11" id="KW-0808">Transferase</keyword>
<evidence type="ECO:0000313" key="12">
    <source>
        <dbReference type="Proteomes" id="UP000650616"/>
    </source>
</evidence>
<dbReference type="EMBL" id="LIWG01000006">
    <property type="protein sequence ID" value="MBE3608220.1"/>
    <property type="molecule type" value="Genomic_DNA"/>
</dbReference>
<sequence length="500" mass="57281">MKIFINLALALACVYMCLGTGRLTYSGGYNELLKLLLNTLYLYGSVWLFVKFRYIFWLIFFPFVLFLCFYAPVGLTNGMVNEAFVMSIFGTYLSEASEFSRTLPAEYVLLSIFSLSLIIYLRKTNKTVLTKRQIFIFFTLFAVATATGKLWGIATTSSFFKSIKFFQKSYNDLKLYQNTVIKPQWQIKSIDNKYQNHVVVIGESARRDYHEIYGYSIKNNPFLSSVNGTFIDGFNAVGINTIPSLNGTLNHNRNLNLNIVDLANLSGFETFWFSNQGYLGCYDTLTTLVAKRAKNVYFMPKEGGGKFDSDLVGHFAKIFDTPSQKPRVIFLHFIGSHPITCNKLSSKEYLKYPDEATFKINCYVESIRQTDNDLKSVYEILTRNLQENNESFSMIYFSDHGLTHVKKPVELLAVEHIAKEHLQVPLLKISSDDNGRKFIQNESYQSHFPQSFAKWIGVQTENFNEISDVFEEVKQDDFLNSKMLIKNISGDPAIDISSFK</sequence>
<keyword evidence="12" id="KW-1185">Reference proteome</keyword>
<feature type="transmembrane region" description="Helical" evidence="8">
    <location>
        <begin position="55"/>
        <end position="73"/>
    </location>
</feature>
<dbReference type="GO" id="GO:0016776">
    <property type="term" value="F:phosphotransferase activity, phosphate group as acceptor"/>
    <property type="evidence" value="ECO:0007669"/>
    <property type="project" value="TreeGrafter"/>
</dbReference>
<dbReference type="Pfam" id="PF00884">
    <property type="entry name" value="Sulfatase"/>
    <property type="match status" value="1"/>
</dbReference>
<organism evidence="11 12">
    <name type="scientific">Campylobacter californiensis</name>
    <dbReference type="NCBI Taxonomy" id="1032243"/>
    <lineage>
        <taxon>Bacteria</taxon>
        <taxon>Pseudomonadati</taxon>
        <taxon>Campylobacterota</taxon>
        <taxon>Epsilonproteobacteria</taxon>
        <taxon>Campylobacterales</taxon>
        <taxon>Campylobacteraceae</taxon>
        <taxon>Campylobacter</taxon>
    </lineage>
</organism>
<evidence type="ECO:0000313" key="11">
    <source>
        <dbReference type="EMBL" id="MBE3608220.1"/>
    </source>
</evidence>
<evidence type="ECO:0000256" key="1">
    <source>
        <dbReference type="ARBA" id="ARBA00004651"/>
    </source>
</evidence>
<dbReference type="Proteomes" id="UP000650616">
    <property type="component" value="Unassembled WGS sequence"/>
</dbReference>
<keyword evidence="6 8" id="KW-0472">Membrane</keyword>
<evidence type="ECO:0000256" key="2">
    <source>
        <dbReference type="ARBA" id="ARBA00022475"/>
    </source>
</evidence>
<dbReference type="GO" id="GO:0009244">
    <property type="term" value="P:lipopolysaccharide core region biosynthetic process"/>
    <property type="evidence" value="ECO:0007669"/>
    <property type="project" value="TreeGrafter"/>
</dbReference>
<feature type="transmembrane region" description="Helical" evidence="8">
    <location>
        <begin position="32"/>
        <end position="50"/>
    </location>
</feature>
<keyword evidence="5 8" id="KW-1133">Transmembrane helix</keyword>
<comment type="subcellular location">
    <subcellularLocation>
        <location evidence="1">Cell membrane</location>
        <topology evidence="1">Multi-pass membrane protein</topology>
    </subcellularLocation>
</comment>
<proteinExistence type="inferred from homology"/>
<evidence type="ECO:0000256" key="5">
    <source>
        <dbReference type="ARBA" id="ARBA00022989"/>
    </source>
</evidence>
<evidence type="ECO:0000313" key="13">
    <source>
        <dbReference type="Proteomes" id="UP001318760"/>
    </source>
</evidence>
<keyword evidence="4 8" id="KW-0812">Transmembrane</keyword>
<evidence type="ECO:0000256" key="7">
    <source>
        <dbReference type="ARBA" id="ARBA00038481"/>
    </source>
</evidence>
<keyword evidence="2" id="KW-1003">Cell membrane</keyword>
<dbReference type="CDD" id="cd16017">
    <property type="entry name" value="LptA"/>
    <property type="match status" value="1"/>
</dbReference>
<dbReference type="PANTHER" id="PTHR30443">
    <property type="entry name" value="INNER MEMBRANE PROTEIN"/>
    <property type="match status" value="1"/>
</dbReference>
<comment type="caution">
    <text evidence="11">The sequence shown here is derived from an EMBL/GenBank/DDBJ whole genome shotgun (WGS) entry which is preliminary data.</text>
</comment>
<evidence type="ECO:0000313" key="10">
    <source>
        <dbReference type="EMBL" id="MBE2986739.1"/>
    </source>
</evidence>
<gene>
    <name evidence="10" type="ORF">CCAL12919_06290</name>
    <name evidence="11" type="ORF">CCAL9337_05730</name>
</gene>
<dbReference type="AlphaFoldDB" id="A0AAW3ZYD8"/>
<evidence type="ECO:0000256" key="3">
    <source>
        <dbReference type="ARBA" id="ARBA00022679"/>
    </source>
</evidence>
<accession>A0AAW3ZYD8</accession>
<feature type="transmembrane region" description="Helical" evidence="8">
    <location>
        <begin position="134"/>
        <end position="154"/>
    </location>
</feature>
<dbReference type="Gene3D" id="3.40.720.10">
    <property type="entry name" value="Alkaline Phosphatase, subunit A"/>
    <property type="match status" value="1"/>
</dbReference>
<dbReference type="GO" id="GO:0005886">
    <property type="term" value="C:plasma membrane"/>
    <property type="evidence" value="ECO:0007669"/>
    <property type="project" value="UniProtKB-SubCell"/>
</dbReference>
<feature type="transmembrane region" description="Helical" evidence="8">
    <location>
        <begin position="104"/>
        <end position="122"/>
    </location>
</feature>
<dbReference type="Proteomes" id="UP001318760">
    <property type="component" value="Unassembled WGS sequence"/>
</dbReference>
<dbReference type="EMBL" id="JADBHS010000011">
    <property type="protein sequence ID" value="MBE2986739.1"/>
    <property type="molecule type" value="Genomic_DNA"/>
</dbReference>
<name>A0AAW3ZYD8_9BACT</name>
<dbReference type="InterPro" id="IPR000917">
    <property type="entry name" value="Sulfatase_N"/>
</dbReference>
<dbReference type="InterPro" id="IPR040423">
    <property type="entry name" value="PEA_transferase"/>
</dbReference>
<dbReference type="InterPro" id="IPR058130">
    <property type="entry name" value="PEA_transf_C"/>
</dbReference>